<accession>A0AAE1HGE9</accession>
<dbReference type="EMBL" id="JAHWGI010001024">
    <property type="protein sequence ID" value="KAK3920891.1"/>
    <property type="molecule type" value="Genomic_DNA"/>
</dbReference>
<keyword evidence="3" id="KW-1185">Reference proteome</keyword>
<feature type="compositionally biased region" description="Polar residues" evidence="1">
    <location>
        <begin position="345"/>
        <end position="362"/>
    </location>
</feature>
<protein>
    <submittedName>
        <fullName evidence="2">Ubiquitin-conjugating enzyme E2 R521</fullName>
    </submittedName>
</protein>
<dbReference type="Proteomes" id="UP001219518">
    <property type="component" value="Unassembled WGS sequence"/>
</dbReference>
<reference evidence="2" key="2">
    <citation type="journal article" date="2023" name="BMC Genomics">
        <title>Pest status, molecular evolution, and epigenetic factors derived from the genome assembly of Frankliniella fusca, a thysanopteran phytovirus vector.</title>
        <authorList>
            <person name="Catto M.A."/>
            <person name="Labadie P.E."/>
            <person name="Jacobson A.L."/>
            <person name="Kennedy G.G."/>
            <person name="Srinivasan R."/>
            <person name="Hunt B.G."/>
        </authorList>
    </citation>
    <scope>NUCLEOTIDE SEQUENCE</scope>
    <source>
        <strain evidence="2">PL_HMW_Pooled</strain>
    </source>
</reference>
<feature type="compositionally biased region" description="Basic and acidic residues" evidence="1">
    <location>
        <begin position="319"/>
        <end position="335"/>
    </location>
</feature>
<feature type="region of interest" description="Disordered" evidence="1">
    <location>
        <begin position="263"/>
        <end position="374"/>
    </location>
</feature>
<feature type="compositionally biased region" description="Low complexity" evidence="1">
    <location>
        <begin position="302"/>
        <end position="318"/>
    </location>
</feature>
<gene>
    <name evidence="2" type="ORF">KUF71_010128</name>
</gene>
<organism evidence="2 3">
    <name type="scientific">Frankliniella fusca</name>
    <dbReference type="NCBI Taxonomy" id="407009"/>
    <lineage>
        <taxon>Eukaryota</taxon>
        <taxon>Metazoa</taxon>
        <taxon>Ecdysozoa</taxon>
        <taxon>Arthropoda</taxon>
        <taxon>Hexapoda</taxon>
        <taxon>Insecta</taxon>
        <taxon>Pterygota</taxon>
        <taxon>Neoptera</taxon>
        <taxon>Paraneoptera</taxon>
        <taxon>Thysanoptera</taxon>
        <taxon>Terebrantia</taxon>
        <taxon>Thripoidea</taxon>
        <taxon>Thripidae</taxon>
        <taxon>Frankliniella</taxon>
    </lineage>
</organism>
<comment type="caution">
    <text evidence="2">The sequence shown here is derived from an EMBL/GenBank/DDBJ whole genome shotgun (WGS) entry which is preliminary data.</text>
</comment>
<feature type="compositionally biased region" description="Polar residues" evidence="1">
    <location>
        <begin position="263"/>
        <end position="282"/>
    </location>
</feature>
<evidence type="ECO:0000256" key="1">
    <source>
        <dbReference type="SAM" id="MobiDB-lite"/>
    </source>
</evidence>
<evidence type="ECO:0000313" key="3">
    <source>
        <dbReference type="Proteomes" id="UP001219518"/>
    </source>
</evidence>
<reference evidence="2" key="1">
    <citation type="submission" date="2021-07" db="EMBL/GenBank/DDBJ databases">
        <authorList>
            <person name="Catto M.A."/>
            <person name="Jacobson A."/>
            <person name="Kennedy G."/>
            <person name="Labadie P."/>
            <person name="Hunt B.G."/>
            <person name="Srinivasan R."/>
        </authorList>
    </citation>
    <scope>NUCLEOTIDE SEQUENCE</scope>
    <source>
        <strain evidence="2">PL_HMW_Pooled</strain>
        <tissue evidence="2">Head</tissue>
    </source>
</reference>
<evidence type="ECO:0000313" key="2">
    <source>
        <dbReference type="EMBL" id="KAK3920891.1"/>
    </source>
</evidence>
<name>A0AAE1HGE9_9NEOP</name>
<sequence length="1111" mass="124911">MTDSEAETGMTSTENADAEDDFYEKHKMWKDLMKGMKCPIDDHIIRLLHASGFDNYNALKLFEESDFGEIETFVKTGHLEQRVGKEKLSLYLGNLKEPSQFRFVIGEKKTIRSMVNYIQKNHKEEEKDLGKNFNIYPMFNKRARISRDKSAEKSSSDSSCSKAVVSFNIPGEVSAIQRLIKDYFTKNDFSVEYISIVPNLILTVKTVVKEESCSLLVTIQCPVCSARQTGYRNRKTTWNLSNFNRHMKNHKIKDHKISGTVSSSYFSENSRSGSSLQGSEMGSDTEDHFNQGSQEEALRTQTSASSVAEEESTTSSRSDLVEGTHSDTNAEDRATRFNSAGDGATLSNISAEDGATRSNTNAEDGGDNRTLGTGRCAERRRTALGKHIEGQSRVTAYFPILNEIEMILLTNKEVISALEARCKELSIDKWAVSEDGTRIQEKFCYDRPTNQIIGPVLPLADNGVPVVGSFPATSAAFIANYFRNGKVASTGYAIIAQPLQAGASSFCLSLFGTNNCFTSENVYKRWAFISQELLKIGIKVECFASDGDPKLLGAMHSLMFGKNFFKLDWKDWFFASNSSHEYTVIQDAIHTANKFRNNLSPSKLFPIGNFTASQAHLRILIKTVSKESHGLLEYDLDKKDKMDFNASLKISSERVTDFLKSEVPGSQGTVAYLTVMRYIIEACLNNSLSPCERLYNVWYSAFFLRYWKLWLTNHASYKSENFITSNLFLCVEVIAHALTILVMRFRDEDKSEYFLTTLFSSQPSESFFRLARSLTSTFSTVINFCMKDFLSKVKLIDMLHHVTSKLSEKLIFPREKRKKLLAILHRENMESTYMPTDEEICTIATEGKKDALLCLNELGIKFGTCTSLTRVHDYVKSCRNFEDDDGEASSVNQNYSSSMDEEDIPLDILAAFPNPEDVSQLDIEVPIEQLSPDSSYVLVKKSSGGYTCMRKSTFCWLLVKTGARLSNDRIEKVRQAVCFSFGNDNSRLTSSSHPSKQAEVEVGDWCVFKQCNSFNIGVILGFAYLSGKSRSFTLKRAPTTPPKDCKNVRGLGCLCTYYRVLPDGKLKQIQVTSQTYKDINQYVATISQPVCVDEVLALSPEALNFFKNLSI</sequence>
<proteinExistence type="predicted"/>
<dbReference type="AlphaFoldDB" id="A0AAE1HGE9"/>